<keyword evidence="1" id="KW-1133">Transmembrane helix</keyword>
<gene>
    <name evidence="2" type="ORF">DWW25_03720</name>
</gene>
<dbReference type="AlphaFoldDB" id="A0A412W2S5"/>
<dbReference type="EMBL" id="QRYV01000006">
    <property type="protein sequence ID" value="RGV18049.1"/>
    <property type="molecule type" value="Genomic_DNA"/>
</dbReference>
<evidence type="ECO:0000313" key="3">
    <source>
        <dbReference type="Proteomes" id="UP000283369"/>
    </source>
</evidence>
<proteinExistence type="predicted"/>
<feature type="transmembrane region" description="Helical" evidence="1">
    <location>
        <begin position="48"/>
        <end position="67"/>
    </location>
</feature>
<evidence type="ECO:0000313" key="2">
    <source>
        <dbReference type="EMBL" id="RGV18049.1"/>
    </source>
</evidence>
<accession>A0A412W2S5</accession>
<sequence length="79" mass="9491">MTLSDVDSDGILHRYRHYPGHIPSLFFFCLITRNLMFVRQVYVNHDFCVIRLLPAVYSLVFAIRRHFLSFCRCLTPFMY</sequence>
<feature type="transmembrane region" description="Helical" evidence="1">
    <location>
        <begin position="20"/>
        <end position="36"/>
    </location>
</feature>
<keyword evidence="1" id="KW-0472">Membrane</keyword>
<comment type="caution">
    <text evidence="2">The sequence shown here is derived from an EMBL/GenBank/DDBJ whole genome shotgun (WGS) entry which is preliminary data.</text>
</comment>
<name>A0A412W2S5_9BACE</name>
<keyword evidence="1" id="KW-0812">Transmembrane</keyword>
<reference evidence="2 3" key="1">
    <citation type="submission" date="2018-08" db="EMBL/GenBank/DDBJ databases">
        <title>A genome reference for cultivated species of the human gut microbiota.</title>
        <authorList>
            <person name="Zou Y."/>
            <person name="Xue W."/>
            <person name="Luo G."/>
        </authorList>
    </citation>
    <scope>NUCLEOTIDE SEQUENCE [LARGE SCALE GENOMIC DNA]</scope>
    <source>
        <strain evidence="2 3">AF14-7</strain>
    </source>
</reference>
<organism evidence="2 3">
    <name type="scientific">Bacteroides xylanisolvens</name>
    <dbReference type="NCBI Taxonomy" id="371601"/>
    <lineage>
        <taxon>Bacteria</taxon>
        <taxon>Pseudomonadati</taxon>
        <taxon>Bacteroidota</taxon>
        <taxon>Bacteroidia</taxon>
        <taxon>Bacteroidales</taxon>
        <taxon>Bacteroidaceae</taxon>
        <taxon>Bacteroides</taxon>
    </lineage>
</organism>
<dbReference type="Proteomes" id="UP000283369">
    <property type="component" value="Unassembled WGS sequence"/>
</dbReference>
<protein>
    <submittedName>
        <fullName evidence="2">Uncharacterized protein</fullName>
    </submittedName>
</protein>
<evidence type="ECO:0000256" key="1">
    <source>
        <dbReference type="SAM" id="Phobius"/>
    </source>
</evidence>